<dbReference type="AlphaFoldDB" id="V8NRY0"/>
<dbReference type="InterPro" id="IPR009263">
    <property type="entry name" value="SERTA_dom"/>
</dbReference>
<dbReference type="EMBL" id="AZIM01002026">
    <property type="protein sequence ID" value="ETE64994.1"/>
    <property type="molecule type" value="Genomic_DNA"/>
</dbReference>
<evidence type="ECO:0000259" key="1">
    <source>
        <dbReference type="PROSITE" id="PS51053"/>
    </source>
</evidence>
<name>V8NRY0_OPHHA</name>
<gene>
    <name evidence="2" type="primary">SERTAD4</name>
    <name evidence="2" type="ORF">L345_09238</name>
</gene>
<evidence type="ECO:0000313" key="3">
    <source>
        <dbReference type="Proteomes" id="UP000018936"/>
    </source>
</evidence>
<feature type="domain" description="SERTA" evidence="1">
    <location>
        <begin position="104"/>
        <end position="150"/>
    </location>
</feature>
<sequence>MEHRIGTYILSIFHTGNYASSMSVHSNHTFDIQITLSSIYKDKGNNLHALVGYLFVIKVYIYHLGQALTNTLTTSKVAYFKRKYAEEEDLHQDYPGYFPKHLILPEDRTCILKLSLQKLQFLEDPELYLRRSVLINNLLRKIHLDTERERYEYLKESSCCRTAYSDTRKRLKFMVQECRSQSLYYKELHSYHIVPYSPENAIYGVGYSSQSKTQSTLRPQQHMM</sequence>
<comment type="caution">
    <text evidence="2">The sequence shown here is derived from an EMBL/GenBank/DDBJ whole genome shotgun (WGS) entry which is preliminary data.</text>
</comment>
<organism evidence="2 3">
    <name type="scientific">Ophiophagus hannah</name>
    <name type="common">King cobra</name>
    <name type="synonym">Naja hannah</name>
    <dbReference type="NCBI Taxonomy" id="8665"/>
    <lineage>
        <taxon>Eukaryota</taxon>
        <taxon>Metazoa</taxon>
        <taxon>Chordata</taxon>
        <taxon>Craniata</taxon>
        <taxon>Vertebrata</taxon>
        <taxon>Euteleostomi</taxon>
        <taxon>Lepidosauria</taxon>
        <taxon>Squamata</taxon>
        <taxon>Bifurcata</taxon>
        <taxon>Unidentata</taxon>
        <taxon>Episquamata</taxon>
        <taxon>Toxicofera</taxon>
        <taxon>Serpentes</taxon>
        <taxon>Colubroidea</taxon>
        <taxon>Elapidae</taxon>
        <taxon>Elapinae</taxon>
        <taxon>Ophiophagus</taxon>
    </lineage>
</organism>
<accession>V8NRY0</accession>
<dbReference type="PROSITE" id="PS51053">
    <property type="entry name" value="SERTA"/>
    <property type="match status" value="1"/>
</dbReference>
<dbReference type="Proteomes" id="UP000018936">
    <property type="component" value="Unassembled WGS sequence"/>
</dbReference>
<feature type="non-terminal residue" evidence="2">
    <location>
        <position position="224"/>
    </location>
</feature>
<keyword evidence="3" id="KW-1185">Reference proteome</keyword>
<feature type="non-terminal residue" evidence="2">
    <location>
        <position position="1"/>
    </location>
</feature>
<dbReference type="OrthoDB" id="5976204at2759"/>
<protein>
    <submittedName>
        <fullName evidence="2">SERTA domain-containing protein 4</fullName>
    </submittedName>
</protein>
<proteinExistence type="predicted"/>
<dbReference type="Pfam" id="PF15827">
    <property type="entry name" value="UPF0730"/>
    <property type="match status" value="1"/>
</dbReference>
<dbReference type="PANTHER" id="PTHR47888">
    <property type="entry name" value="UPF0730 PROTEIN ENCODED BY LINC00643-RELATED"/>
    <property type="match status" value="1"/>
</dbReference>
<dbReference type="Pfam" id="PF06031">
    <property type="entry name" value="SERTA"/>
    <property type="match status" value="1"/>
</dbReference>
<reference evidence="2 3" key="1">
    <citation type="journal article" date="2013" name="Proc. Natl. Acad. Sci. U.S.A.">
        <title>The king cobra genome reveals dynamic gene evolution and adaptation in the snake venom system.</title>
        <authorList>
            <person name="Vonk F.J."/>
            <person name="Casewell N.R."/>
            <person name="Henkel C.V."/>
            <person name="Heimberg A.M."/>
            <person name="Jansen H.J."/>
            <person name="McCleary R.J."/>
            <person name="Kerkkamp H.M."/>
            <person name="Vos R.A."/>
            <person name="Guerreiro I."/>
            <person name="Calvete J.J."/>
            <person name="Wuster W."/>
            <person name="Woods A.E."/>
            <person name="Logan J.M."/>
            <person name="Harrison R.A."/>
            <person name="Castoe T.A."/>
            <person name="de Koning A.P."/>
            <person name="Pollock D.D."/>
            <person name="Yandell M."/>
            <person name="Calderon D."/>
            <person name="Renjifo C."/>
            <person name="Currier R.B."/>
            <person name="Salgado D."/>
            <person name="Pla D."/>
            <person name="Sanz L."/>
            <person name="Hyder A.S."/>
            <person name="Ribeiro J.M."/>
            <person name="Arntzen J.W."/>
            <person name="van den Thillart G.E."/>
            <person name="Boetzer M."/>
            <person name="Pirovano W."/>
            <person name="Dirks R.P."/>
            <person name="Spaink H.P."/>
            <person name="Duboule D."/>
            <person name="McGlinn E."/>
            <person name="Kini R.M."/>
            <person name="Richardson M.K."/>
        </authorList>
    </citation>
    <scope>NUCLEOTIDE SEQUENCE</scope>
    <source>
        <tissue evidence="2">Blood</tissue>
    </source>
</reference>
<evidence type="ECO:0000313" key="2">
    <source>
        <dbReference type="EMBL" id="ETE64994.1"/>
    </source>
</evidence>
<dbReference type="PANTHER" id="PTHR47888:SF1">
    <property type="entry name" value="SERTA DOMAIN-CONTAINING PROTEIN"/>
    <property type="match status" value="1"/>
</dbReference>